<dbReference type="OrthoDB" id="773002at2759"/>
<dbReference type="Proteomes" id="UP000017836">
    <property type="component" value="Unassembled WGS sequence"/>
</dbReference>
<dbReference type="PANTHER" id="PTHR33414:SF5">
    <property type="entry name" value="OS02G0817100 PROTEIN"/>
    <property type="match status" value="1"/>
</dbReference>
<gene>
    <name evidence="3" type="ORF">AMTR_s00039p00204510</name>
</gene>
<dbReference type="EMBL" id="KI392495">
    <property type="protein sequence ID" value="ERN15884.1"/>
    <property type="molecule type" value="Genomic_DNA"/>
</dbReference>
<organism evidence="3 4">
    <name type="scientific">Amborella trichopoda</name>
    <dbReference type="NCBI Taxonomy" id="13333"/>
    <lineage>
        <taxon>Eukaryota</taxon>
        <taxon>Viridiplantae</taxon>
        <taxon>Streptophyta</taxon>
        <taxon>Embryophyta</taxon>
        <taxon>Tracheophyta</taxon>
        <taxon>Spermatophyta</taxon>
        <taxon>Magnoliopsida</taxon>
        <taxon>Amborellales</taxon>
        <taxon>Amborellaceae</taxon>
        <taxon>Amborella</taxon>
    </lineage>
</organism>
<dbReference type="eggNOG" id="ENOG502SPFK">
    <property type="taxonomic scope" value="Eukaryota"/>
</dbReference>
<protein>
    <recommendedName>
        <fullName evidence="5">C2 NT-type domain-containing protein</fullName>
    </recommendedName>
</protein>
<dbReference type="InterPro" id="IPR039614">
    <property type="entry name" value="PMI1-like"/>
</dbReference>
<proteinExistence type="predicted"/>
<accession>U5D0C7</accession>
<keyword evidence="1" id="KW-0175">Coiled coil</keyword>
<dbReference type="OMA" id="CLEREMN"/>
<reference evidence="4" key="1">
    <citation type="journal article" date="2013" name="Science">
        <title>The Amborella genome and the evolution of flowering plants.</title>
        <authorList>
            <consortium name="Amborella Genome Project"/>
        </authorList>
    </citation>
    <scope>NUCLEOTIDE SEQUENCE [LARGE SCALE GENOMIC DNA]</scope>
</reference>
<feature type="region of interest" description="Disordered" evidence="2">
    <location>
        <begin position="1"/>
        <end position="23"/>
    </location>
</feature>
<evidence type="ECO:0000313" key="4">
    <source>
        <dbReference type="Proteomes" id="UP000017836"/>
    </source>
</evidence>
<feature type="coiled-coil region" evidence="1">
    <location>
        <begin position="249"/>
        <end position="281"/>
    </location>
</feature>
<dbReference type="Gramene" id="ERN15884">
    <property type="protein sequence ID" value="ERN15884"/>
    <property type="gene ID" value="AMTR_s00039p00204510"/>
</dbReference>
<dbReference type="PANTHER" id="PTHR33414">
    <property type="entry name" value="PROTEIN PLASTID MOVEMENT IMPAIRED 1-RELATED 1"/>
    <property type="match status" value="1"/>
</dbReference>
<dbReference type="HOGENOM" id="CLU_036668_0_0_1"/>
<name>U5D0C7_AMBTC</name>
<keyword evidence="4" id="KW-1185">Reference proteome</keyword>
<evidence type="ECO:0000313" key="3">
    <source>
        <dbReference type="EMBL" id="ERN15884.1"/>
    </source>
</evidence>
<evidence type="ECO:0000256" key="2">
    <source>
        <dbReference type="SAM" id="MobiDB-lite"/>
    </source>
</evidence>
<sequence length="399" mass="44232">MPNTTHALKSGTQSPDSGDSPHNFSLPNSKPLWKLVGFRQNRCPSFIICLQIHHIRGLPSSIEGLKLTVNWGRSRNSPLEKTHPISVVHGVAEFDEVFLHYSDFSDELSNFWLWVLSDDSKGCEIVGAFELDLSELVLEAVMAGNLNSNFRQSRFGGKTMRFGLCGVAGGGTLSASFYCRVVEGEGGKHTMALNKYIKYKKKKGNCCSCIPNFNQRRKSPPLIGGPCRVTSLDSDPDYITIENSPEPTFVLIEKSLNKMKLKNKKLENEELEKSFNEVALEGAKSPCLLVGTSSNAEIEIGKVEDEFLRMLDENNSESFEKKGKENVGFDLDLDLDLDCIMKAAEMEIVKAIQACKSKIEGTMVEKAECEELMKRWGLDESAFQIGPPQESCIGFGSPI</sequence>
<evidence type="ECO:0000256" key="1">
    <source>
        <dbReference type="SAM" id="Coils"/>
    </source>
</evidence>
<evidence type="ECO:0008006" key="5">
    <source>
        <dbReference type="Google" id="ProtNLM"/>
    </source>
</evidence>
<dbReference type="AlphaFoldDB" id="U5D0C7"/>